<feature type="domain" description="Nucleoside diphosphate kinase-like" evidence="7">
    <location>
        <begin position="6"/>
        <end position="183"/>
    </location>
</feature>
<dbReference type="SUPFAM" id="SSF54919">
    <property type="entry name" value="Nucleoside diphosphate kinase, NDK"/>
    <property type="match status" value="1"/>
</dbReference>
<protein>
    <recommendedName>
        <fullName evidence="3">nucleoside-diphosphate kinase</fullName>
        <ecNumber evidence="3">2.7.4.6</ecNumber>
    </recommendedName>
</protein>
<organism evidence="8 9">
    <name type="scientific">Candidatus Woesebacteria bacterium RIFCSPHIGHO2_01_FULL_44_21</name>
    <dbReference type="NCBI Taxonomy" id="1802503"/>
    <lineage>
        <taxon>Bacteria</taxon>
        <taxon>Candidatus Woeseibacteriota</taxon>
    </lineage>
</organism>
<evidence type="ECO:0000256" key="6">
    <source>
        <dbReference type="PROSITE-ProRule" id="PRU00706"/>
    </source>
</evidence>
<dbReference type="PANTHER" id="PTHR11349">
    <property type="entry name" value="NUCLEOSIDE DIPHOSPHATE KINASE"/>
    <property type="match status" value="1"/>
</dbReference>
<evidence type="ECO:0000256" key="5">
    <source>
        <dbReference type="ARBA" id="ARBA00022777"/>
    </source>
</evidence>
<evidence type="ECO:0000259" key="7">
    <source>
        <dbReference type="SMART" id="SM00562"/>
    </source>
</evidence>
<dbReference type="GO" id="GO:0004550">
    <property type="term" value="F:nucleoside diphosphate kinase activity"/>
    <property type="evidence" value="ECO:0007669"/>
    <property type="project" value="UniProtKB-EC"/>
</dbReference>
<comment type="similarity">
    <text evidence="2 6">Belongs to the NDK family.</text>
</comment>
<evidence type="ECO:0000256" key="2">
    <source>
        <dbReference type="ARBA" id="ARBA00008142"/>
    </source>
</evidence>
<evidence type="ECO:0000256" key="1">
    <source>
        <dbReference type="ARBA" id="ARBA00001946"/>
    </source>
</evidence>
<dbReference type="EC" id="2.7.4.6" evidence="3"/>
<gene>
    <name evidence="8" type="ORF">A2803_04965</name>
</gene>
<dbReference type="SMART" id="SM00562">
    <property type="entry name" value="NDK"/>
    <property type="match status" value="1"/>
</dbReference>
<comment type="caution">
    <text evidence="6">Lacks conserved residue(s) required for the propagation of feature annotation.</text>
</comment>
<comment type="cofactor">
    <cofactor evidence="1">
        <name>Mg(2+)</name>
        <dbReference type="ChEBI" id="CHEBI:18420"/>
    </cofactor>
</comment>
<reference evidence="8 9" key="1">
    <citation type="journal article" date="2016" name="Nat. Commun.">
        <title>Thousands of microbial genomes shed light on interconnected biogeochemical processes in an aquifer system.</title>
        <authorList>
            <person name="Anantharaman K."/>
            <person name="Brown C.T."/>
            <person name="Hug L.A."/>
            <person name="Sharon I."/>
            <person name="Castelle C.J."/>
            <person name="Probst A.J."/>
            <person name="Thomas B.C."/>
            <person name="Singh A."/>
            <person name="Wilkins M.J."/>
            <person name="Karaoz U."/>
            <person name="Brodie E.L."/>
            <person name="Williams K.H."/>
            <person name="Hubbard S.S."/>
            <person name="Banfield J.F."/>
        </authorList>
    </citation>
    <scope>NUCLEOTIDE SEQUENCE [LARGE SCALE GENOMIC DNA]</scope>
</reference>
<evidence type="ECO:0000313" key="8">
    <source>
        <dbReference type="EMBL" id="OGM33435.1"/>
    </source>
</evidence>
<proteinExistence type="inferred from homology"/>
<comment type="caution">
    <text evidence="8">The sequence shown here is derived from an EMBL/GenBank/DDBJ whole genome shotgun (WGS) entry which is preliminary data.</text>
</comment>
<dbReference type="InterPro" id="IPR036850">
    <property type="entry name" value="NDK-like_dom_sf"/>
</dbReference>
<dbReference type="Pfam" id="PF00334">
    <property type="entry name" value="NDK"/>
    <property type="match status" value="2"/>
</dbReference>
<dbReference type="InterPro" id="IPR034907">
    <property type="entry name" value="NDK-like_dom"/>
</dbReference>
<name>A0A1F7Z3T2_9BACT</name>
<keyword evidence="5" id="KW-0418">Kinase</keyword>
<accession>A0A1F7Z3T2</accession>
<dbReference type="Gene3D" id="3.30.70.141">
    <property type="entry name" value="Nucleoside diphosphate kinase-like domain"/>
    <property type="match status" value="1"/>
</dbReference>
<sequence length="207" mass="23235">MNTHYHERSLVLLKPDTIQRGLVGEIITRFENKGLKIVAMKMVWPTKKLTSEHYGWSEEEKRASGERTLAGYKEKGLDAPLGGDPIKIAENTMRKLVSYLSAGPVIAIVIEGAHAIENVRKIRGGTNPLTADIGSITADLTIDSYFVSDDADRAVRNLVHASGNTGEAEREIKLWFDTNEIHDYDLAIEKILYDKDWEKTREKLVEA</sequence>
<dbReference type="EMBL" id="MGGP01000002">
    <property type="protein sequence ID" value="OGM33435.1"/>
    <property type="molecule type" value="Genomic_DNA"/>
</dbReference>
<evidence type="ECO:0000256" key="4">
    <source>
        <dbReference type="ARBA" id="ARBA00022679"/>
    </source>
</evidence>
<dbReference type="Proteomes" id="UP000178870">
    <property type="component" value="Unassembled WGS sequence"/>
</dbReference>
<evidence type="ECO:0000256" key="3">
    <source>
        <dbReference type="ARBA" id="ARBA00012966"/>
    </source>
</evidence>
<keyword evidence="4" id="KW-0808">Transferase</keyword>
<dbReference type="AlphaFoldDB" id="A0A1F7Z3T2"/>
<dbReference type="PROSITE" id="PS51374">
    <property type="entry name" value="NDPK_LIKE"/>
    <property type="match status" value="1"/>
</dbReference>
<evidence type="ECO:0000313" key="9">
    <source>
        <dbReference type="Proteomes" id="UP000178870"/>
    </source>
</evidence>